<proteinExistence type="predicted"/>
<dbReference type="VEuPathDB" id="AmoebaDB:EIN_145370"/>
<evidence type="ECO:0000259" key="7">
    <source>
        <dbReference type="PROSITE" id="PS50011"/>
    </source>
</evidence>
<dbReference type="PROSITE" id="PS00107">
    <property type="entry name" value="PROTEIN_KINASE_ATP"/>
    <property type="match status" value="1"/>
</dbReference>
<keyword evidence="5" id="KW-0812">Transmembrane</keyword>
<dbReference type="PANTHER" id="PTHR45756">
    <property type="entry name" value="PALMITOYLTRANSFERASE"/>
    <property type="match status" value="1"/>
</dbReference>
<keyword evidence="3 4" id="KW-0067">ATP-binding</keyword>
<reference evidence="8 9" key="1">
    <citation type="submission" date="2012-10" db="EMBL/GenBank/DDBJ databases">
        <authorList>
            <person name="Zafar N."/>
            <person name="Inman J."/>
            <person name="Hall N."/>
            <person name="Lorenzi H."/>
            <person name="Caler E."/>
        </authorList>
    </citation>
    <scope>NUCLEOTIDE SEQUENCE [LARGE SCALE GENOMIC DNA]</scope>
    <source>
        <strain evidence="8 9">IP1</strain>
    </source>
</reference>
<dbReference type="PROSITE" id="PS50011">
    <property type="entry name" value="PROTEIN_KINASE_DOM"/>
    <property type="match status" value="1"/>
</dbReference>
<evidence type="ECO:0000256" key="1">
    <source>
        <dbReference type="ARBA" id="ARBA00022527"/>
    </source>
</evidence>
<evidence type="ECO:0000313" key="8">
    <source>
        <dbReference type="EMBL" id="ELP87583.1"/>
    </source>
</evidence>
<dbReference type="PANTHER" id="PTHR45756:SF1">
    <property type="entry name" value="PROTEIN KINASE DOMAIN CONTAINING PROTEIN"/>
    <property type="match status" value="1"/>
</dbReference>
<dbReference type="PROSITE" id="PS00108">
    <property type="entry name" value="PROTEIN_KINASE_ST"/>
    <property type="match status" value="1"/>
</dbReference>
<dbReference type="GeneID" id="14886616"/>
<keyword evidence="6" id="KW-0732">Signal</keyword>
<organism evidence="8 9">
    <name type="scientific">Entamoeba invadens IP1</name>
    <dbReference type="NCBI Taxonomy" id="370355"/>
    <lineage>
        <taxon>Eukaryota</taxon>
        <taxon>Amoebozoa</taxon>
        <taxon>Evosea</taxon>
        <taxon>Archamoebae</taxon>
        <taxon>Mastigamoebida</taxon>
        <taxon>Entamoebidae</taxon>
        <taxon>Entamoeba</taxon>
    </lineage>
</organism>
<dbReference type="Gene3D" id="2.10.220.10">
    <property type="entry name" value="Hormone Receptor, Insulin-like Growth Factor Receptor 1, Chain A, domain 2"/>
    <property type="match status" value="2"/>
</dbReference>
<keyword evidence="5" id="KW-0472">Membrane</keyword>
<dbReference type="SMART" id="SM00261">
    <property type="entry name" value="FU"/>
    <property type="match status" value="6"/>
</dbReference>
<dbReference type="SUPFAM" id="SSF57184">
    <property type="entry name" value="Growth factor receptor domain"/>
    <property type="match status" value="3"/>
</dbReference>
<evidence type="ECO:0000313" key="9">
    <source>
        <dbReference type="Proteomes" id="UP000014680"/>
    </source>
</evidence>
<dbReference type="EMBL" id="KB206843">
    <property type="protein sequence ID" value="ELP87583.1"/>
    <property type="molecule type" value="Genomic_DNA"/>
</dbReference>
<keyword evidence="2 4" id="KW-0547">Nucleotide-binding</keyword>
<dbReference type="GO" id="GO:0004709">
    <property type="term" value="F:MAP kinase kinase kinase activity"/>
    <property type="evidence" value="ECO:0007669"/>
    <property type="project" value="UniProtKB-EC"/>
</dbReference>
<name>L7FLK4_ENTIV</name>
<dbReference type="RefSeq" id="XP_004254354.1">
    <property type="nucleotide sequence ID" value="XM_004254306.1"/>
</dbReference>
<dbReference type="InterPro" id="IPR006212">
    <property type="entry name" value="Furin_repeat"/>
</dbReference>
<keyword evidence="8" id="KW-0418">Kinase</keyword>
<dbReference type="InterPro" id="IPR009030">
    <property type="entry name" value="Growth_fac_rcpt_cys_sf"/>
</dbReference>
<dbReference type="PRINTS" id="PR00109">
    <property type="entry name" value="TYRKINASE"/>
</dbReference>
<evidence type="ECO:0000256" key="3">
    <source>
        <dbReference type="ARBA" id="ARBA00022840"/>
    </source>
</evidence>
<dbReference type="Gene3D" id="1.10.510.10">
    <property type="entry name" value="Transferase(Phosphotransferase) domain 1"/>
    <property type="match status" value="1"/>
</dbReference>
<dbReference type="InterPro" id="IPR011009">
    <property type="entry name" value="Kinase-like_dom_sf"/>
</dbReference>
<dbReference type="InterPro" id="IPR000719">
    <property type="entry name" value="Prot_kinase_dom"/>
</dbReference>
<dbReference type="Pfam" id="PF07714">
    <property type="entry name" value="PK_Tyr_Ser-Thr"/>
    <property type="match status" value="1"/>
</dbReference>
<evidence type="ECO:0000256" key="4">
    <source>
        <dbReference type="PROSITE-ProRule" id="PRU10141"/>
    </source>
</evidence>
<sequence length="1677" mass="190401">MLFIVLLFIQSLGFVIGPTPNDLTHEEAIMNKVSSIKTISRIHQKINVTKFCCSDKTYTYKSSTPTPISSDFYFEKGVVLEKLFLQTSNEQERFYIDDTNMPNGLSVILGCTSGCRSFTNGSYRPTLEPINQGIALYSYGNGKWWVIKHLYELFLFVKGTEASDITFDFSKTTSQMQYYVDSIRYAATGYFNKIEMYKIDSLPNLNILPVCRVSATMARYVLTTQSIIKQDCTCNSIDNSVNINFQTKFNYPDCNYNSSLFDLNLNTTNSVIKHEKSYDFGLSMWNSLILSENVFYTFNSTNNQILTFNEFNMSSGFSVYFDVETVIKKLTITSKGNYTFNKPVTIVTFTLSDIVKNQILFYINSNNNDIQTLTVCGNRVIHMDYINILCDCEYNENKTFTFRGEIMTDCTINPRTNLKLIVGHNNYIIQNNENWGVINCSNKAMILTTGNNVHLISNYCSFTETVYLEANVNCKTLYVYNKTRIIVDNFTSNNYYLSITTVKIIDEISKINQNGIIQIRGGKLSSYYSNQNISLIFPVSGSTTKCVDFISSSTPLNDFPFEVTSTKILLGNKLYRVCYGGDNNFDYTIRCNLTGSVFSKFQSYQDEVLHCPVNNINTTVIVSTNEVDLNESFSGTFDQQETVTKFNFEITSNYNFKDSTKTVLFVQDESVEGNILNIQTNFEKLLLGNKYKFSNTINSNNLKNGNEYVSIEYNSSNKCNSLLITNLNSKCLHCDQSTVLANGKCLDFSEKCVSRQRNGTTTYCEECENGFEPYKEKCNKCPNHCLRCFKSNCLLCKVNYQINSSFGCSEVENKDTTILFYNISRVYKCKEGYYNTNSDCTSVLTKCVFYAEETKCKICKSNEILNAEETCMTLNGVITTNNKVPLVCEQSYYLFNNTCKLCNETFGNLCQKCTINSCVSCGLTGVVNTDGLCESFGSSECIESYNTHCRGCSDKSDFIKNDVCIENINNCDVTNLNGKCVNCVNRFYLDYNTQMCVSTPQTVNDCETLYFKGDRCVRCKSTFYLTENHTCLKCSDNCLRCTSSSNCILCDNNLIVKNGFCVSGSDVSDNCSKVVTGTSICALCVSKTFRNEAGKCENCLENCLECHSIKTCTFCESNHFLLTNSSACISYDNLTNCEDKSVRGCLKCSSGYFVENQFCSSCDSKTTNCENCNSVGKCTSCKNDFILNESSECVSKSQVDKCVEVSDSKCSKCTFWHVPDNTKTKCIAQAVWWVILLCVLFVMVIFIIFIALSIFVFIVILNHRKTEKLQEKYCLFDMKKTNIEFVKTDIVDIVVNKTCIEFCGATEETTKIPVATESRELICVGNVGKNVIKVQFSLKDNCTKYSIRTEPKIMTIPKGKAIEFEVLLTPNYSCIIEDKIVLVSANLKKGETSQLYIETKAETEMSTRLDPDELIEEKKLGEGSFGVIFKGDFRGNVVAIKKMKQLNNTNNALTEFEKEVSMLDKFRCDYIVHFYGAVFVPNKICMVTEFAQFGSLNDLIKHKKAEEVENKLRIKFMYDAAKGILYLHNNGIMHRDIKPDNILVFSLDLNVKVNAKLTDFGSSRNVNMLMTNMTFTKGVGTPTYMAPEILNKEKYKKSADIYSFGVTFYETLKWGEAYDKEEFKFPWKIAEFVISGKRLDKEENMNEKHFKLIQNCWNQRPEDRPHIDEVIKSVETI</sequence>
<feature type="signal peptide" evidence="6">
    <location>
        <begin position="1"/>
        <end position="17"/>
    </location>
</feature>
<dbReference type="InterPro" id="IPR053215">
    <property type="entry name" value="TKL_Ser/Thr_kinase"/>
</dbReference>
<dbReference type="InterPro" id="IPR008271">
    <property type="entry name" value="Ser/Thr_kinase_AS"/>
</dbReference>
<feature type="transmembrane region" description="Helical" evidence="5">
    <location>
        <begin position="1230"/>
        <end position="1261"/>
    </location>
</feature>
<keyword evidence="8" id="KW-0808">Transferase</keyword>
<dbReference type="Proteomes" id="UP000014680">
    <property type="component" value="Unassembled WGS sequence"/>
</dbReference>
<dbReference type="SUPFAM" id="SSF56112">
    <property type="entry name" value="Protein kinase-like (PK-like)"/>
    <property type="match status" value="1"/>
</dbReference>
<keyword evidence="5" id="KW-1133">Transmembrane helix</keyword>
<dbReference type="OrthoDB" id="32729at2759"/>
<dbReference type="GO" id="GO:0005524">
    <property type="term" value="F:ATP binding"/>
    <property type="evidence" value="ECO:0007669"/>
    <property type="project" value="UniProtKB-UniRule"/>
</dbReference>
<keyword evidence="1" id="KW-0723">Serine/threonine-protein kinase</keyword>
<evidence type="ECO:0000256" key="2">
    <source>
        <dbReference type="ARBA" id="ARBA00022741"/>
    </source>
</evidence>
<evidence type="ECO:0000256" key="5">
    <source>
        <dbReference type="SAM" id="Phobius"/>
    </source>
</evidence>
<protein>
    <submittedName>
        <fullName evidence="8">Protein serine/threonine kinase, putative</fullName>
        <ecNumber evidence="8">2.7.11.25</ecNumber>
    </submittedName>
</protein>
<dbReference type="SMART" id="SM00220">
    <property type="entry name" value="S_TKc"/>
    <property type="match status" value="1"/>
</dbReference>
<dbReference type="InterPro" id="IPR017441">
    <property type="entry name" value="Protein_kinase_ATP_BS"/>
</dbReference>
<keyword evidence="9" id="KW-1185">Reference proteome</keyword>
<dbReference type="KEGG" id="eiv:EIN_145370"/>
<accession>L7FLK4</accession>
<dbReference type="EC" id="2.7.11.25" evidence="8"/>
<dbReference type="Gene3D" id="3.30.200.20">
    <property type="entry name" value="Phosphorylase Kinase, domain 1"/>
    <property type="match status" value="1"/>
</dbReference>
<dbReference type="InterPro" id="IPR001245">
    <property type="entry name" value="Ser-Thr/Tyr_kinase_cat_dom"/>
</dbReference>
<evidence type="ECO:0000256" key="6">
    <source>
        <dbReference type="SAM" id="SignalP"/>
    </source>
</evidence>
<feature type="binding site" evidence="4">
    <location>
        <position position="1442"/>
    </location>
    <ligand>
        <name>ATP</name>
        <dbReference type="ChEBI" id="CHEBI:30616"/>
    </ligand>
</feature>
<feature type="chain" id="PRO_5003974037" evidence="6">
    <location>
        <begin position="18"/>
        <end position="1677"/>
    </location>
</feature>
<gene>
    <name evidence="8" type="ORF">EIN_145370</name>
</gene>
<feature type="domain" description="Protein kinase" evidence="7">
    <location>
        <begin position="1414"/>
        <end position="1677"/>
    </location>
</feature>